<keyword evidence="2" id="KW-0812">Transmembrane</keyword>
<dbReference type="SUPFAM" id="SSF51735">
    <property type="entry name" value="NAD(P)-binding Rossmann-fold domains"/>
    <property type="match status" value="1"/>
</dbReference>
<dbReference type="InterPro" id="IPR005097">
    <property type="entry name" value="Sacchrp_dh_NADP-bd"/>
</dbReference>
<organism evidence="4 5">
    <name type="scientific">Pseudocohnilembus persalinus</name>
    <name type="common">Ciliate</name>
    <dbReference type="NCBI Taxonomy" id="266149"/>
    <lineage>
        <taxon>Eukaryota</taxon>
        <taxon>Sar</taxon>
        <taxon>Alveolata</taxon>
        <taxon>Ciliophora</taxon>
        <taxon>Intramacronucleata</taxon>
        <taxon>Oligohymenophorea</taxon>
        <taxon>Scuticociliatia</taxon>
        <taxon>Philasterida</taxon>
        <taxon>Pseudocohnilembidae</taxon>
        <taxon>Pseudocohnilembus</taxon>
    </lineage>
</organism>
<evidence type="ECO:0000313" key="4">
    <source>
        <dbReference type="EMBL" id="KRX09222.1"/>
    </source>
</evidence>
<feature type="domain" description="Saccharopine dehydrogenase NADP binding" evidence="3">
    <location>
        <begin position="89"/>
        <end position="215"/>
    </location>
</feature>
<dbReference type="GO" id="GO:0005886">
    <property type="term" value="C:plasma membrane"/>
    <property type="evidence" value="ECO:0007669"/>
    <property type="project" value="TreeGrafter"/>
</dbReference>
<dbReference type="GO" id="GO:0009247">
    <property type="term" value="P:glycolipid biosynthetic process"/>
    <property type="evidence" value="ECO:0007669"/>
    <property type="project" value="TreeGrafter"/>
</dbReference>
<evidence type="ECO:0000313" key="5">
    <source>
        <dbReference type="Proteomes" id="UP000054937"/>
    </source>
</evidence>
<evidence type="ECO:0000259" key="3">
    <source>
        <dbReference type="Pfam" id="PF03435"/>
    </source>
</evidence>
<protein>
    <recommendedName>
        <fullName evidence="3">Saccharopine dehydrogenase NADP binding domain-containing protein</fullName>
    </recommendedName>
</protein>
<accession>A0A0V0R411</accession>
<keyword evidence="2" id="KW-0472">Membrane</keyword>
<comment type="caution">
    <text evidence="4">The sequence shown here is derived from an EMBL/GenBank/DDBJ whole genome shotgun (WGS) entry which is preliminary data.</text>
</comment>
<dbReference type="InParanoid" id="A0A0V0R411"/>
<sequence>MRNLTEKQKLDIISRKPKPGSSPFEYVKFTFNLLISVPLIISLGLPLQFVFFLISKCKGKKRPRQPTYLEIDQVAKNKKPSDQRQFDLVVYGATGYTGKLVAQYIAKNYENLKWAIAGRSATRLENVRSQLAKENPQLEQLPIIVADSSNVDQLTKMINDTRVLISTVGPFSLYGNFVVAICAQYGTHYIDSTGEVAWIREMIIRYDSLAVKSGAKLISSCGLDCIPWDIVTQQVSQYLQNKHQDKIKRIEFFDEMQQAFSGGTFATLQTSFLNPAAKTKTDFDPLLKKIGTSEKSEFGLKTRLQNFIGYNSRVKSFVGMWGLAAGNAGIVRRSNALLGYNSSFTYFEALKYTNFFQGFNDQVNLIFLNTVMGVPPLLSLLNKINYFPQPGQGQGQKYLENGYLKLYAYAQGEKGNKVKSLFTLPLDPGYVDTARMLGESAMVLLKDQDQIQYQGGFLTPGVIGNPLMKRLVDSGSIFQIE</sequence>
<dbReference type="OrthoDB" id="10268090at2759"/>
<dbReference type="PANTHER" id="PTHR12286:SF5">
    <property type="entry name" value="SACCHAROPINE DEHYDROGENASE-LIKE OXIDOREDUCTASE"/>
    <property type="match status" value="1"/>
</dbReference>
<dbReference type="InterPro" id="IPR051276">
    <property type="entry name" value="Saccharopine_DH-like_oxidrdct"/>
</dbReference>
<dbReference type="Gene3D" id="3.40.50.720">
    <property type="entry name" value="NAD(P)-binding Rossmann-like Domain"/>
    <property type="match status" value="1"/>
</dbReference>
<reference evidence="4 5" key="1">
    <citation type="journal article" date="2015" name="Sci. Rep.">
        <title>Genome of the facultative scuticociliatosis pathogen Pseudocohnilembus persalinus provides insight into its virulence through horizontal gene transfer.</title>
        <authorList>
            <person name="Xiong J."/>
            <person name="Wang G."/>
            <person name="Cheng J."/>
            <person name="Tian M."/>
            <person name="Pan X."/>
            <person name="Warren A."/>
            <person name="Jiang C."/>
            <person name="Yuan D."/>
            <person name="Miao W."/>
        </authorList>
    </citation>
    <scope>NUCLEOTIDE SEQUENCE [LARGE SCALE GENOMIC DNA]</scope>
    <source>
        <strain evidence="4">36N120E</strain>
    </source>
</reference>
<evidence type="ECO:0000256" key="1">
    <source>
        <dbReference type="ARBA" id="ARBA00038048"/>
    </source>
</evidence>
<comment type="similarity">
    <text evidence="1">Belongs to the saccharopine dehydrogenase family.</text>
</comment>
<dbReference type="OMA" id="YVARMEQ"/>
<dbReference type="GO" id="GO:0005811">
    <property type="term" value="C:lipid droplet"/>
    <property type="evidence" value="ECO:0007669"/>
    <property type="project" value="TreeGrafter"/>
</dbReference>
<dbReference type="Pfam" id="PF03435">
    <property type="entry name" value="Sacchrp_dh_NADP"/>
    <property type="match status" value="1"/>
</dbReference>
<dbReference type="GO" id="GO:0005739">
    <property type="term" value="C:mitochondrion"/>
    <property type="evidence" value="ECO:0007669"/>
    <property type="project" value="TreeGrafter"/>
</dbReference>
<evidence type="ECO:0000256" key="2">
    <source>
        <dbReference type="SAM" id="Phobius"/>
    </source>
</evidence>
<dbReference type="FunCoup" id="A0A0V0R411">
    <property type="interactions" value="3"/>
</dbReference>
<dbReference type="PANTHER" id="PTHR12286">
    <property type="entry name" value="SACCHAROPINE DEHYDROGENASE-LIKE OXIDOREDUCTASE"/>
    <property type="match status" value="1"/>
</dbReference>
<proteinExistence type="inferred from homology"/>
<gene>
    <name evidence="4" type="ORF">PPERSA_05891</name>
</gene>
<dbReference type="InterPro" id="IPR036291">
    <property type="entry name" value="NAD(P)-bd_dom_sf"/>
</dbReference>
<dbReference type="AlphaFoldDB" id="A0A0V0R411"/>
<dbReference type="Proteomes" id="UP000054937">
    <property type="component" value="Unassembled WGS sequence"/>
</dbReference>
<dbReference type="EMBL" id="LDAU01000053">
    <property type="protein sequence ID" value="KRX09222.1"/>
    <property type="molecule type" value="Genomic_DNA"/>
</dbReference>
<feature type="transmembrane region" description="Helical" evidence="2">
    <location>
        <begin position="29"/>
        <end position="54"/>
    </location>
</feature>
<name>A0A0V0R411_PSEPJ</name>
<keyword evidence="2" id="KW-1133">Transmembrane helix</keyword>
<keyword evidence="5" id="KW-1185">Reference proteome</keyword>